<name>A0A3S2PKR9_ORYJA</name>
<evidence type="ECO:0000313" key="2">
    <source>
        <dbReference type="EMBL" id="RVE76144.1"/>
    </source>
</evidence>
<sequence>MPAAALGLHLHSLFYSSTHLLHRASSLDQLTLGWHQPARASPRSLSQSVSGDSLRAVSQPLGALRVQRLSPDRMHKRHPTARDIKGAS</sequence>
<dbReference type="AlphaFoldDB" id="A0A3S2PKR9"/>
<dbReference type="Proteomes" id="UP000283210">
    <property type="component" value="Chromosome 1"/>
</dbReference>
<feature type="region of interest" description="Disordered" evidence="1">
    <location>
        <begin position="69"/>
        <end position="88"/>
    </location>
</feature>
<dbReference type="EMBL" id="CM012437">
    <property type="protein sequence ID" value="RVE76144.1"/>
    <property type="molecule type" value="Genomic_DNA"/>
</dbReference>
<protein>
    <submittedName>
        <fullName evidence="2">Uncharacterized protein</fullName>
    </submittedName>
</protein>
<reference evidence="2 3" key="2">
    <citation type="submission" date="2019-01" db="EMBL/GenBank/DDBJ databases">
        <title>A chromosome length genome reference of the Java medaka (oryzias javanicus).</title>
        <authorList>
            <person name="Herpin A."/>
            <person name="Takehana Y."/>
            <person name="Naruse K."/>
            <person name="Ansai S."/>
            <person name="Kawaguchi M."/>
        </authorList>
    </citation>
    <scope>NUCLEOTIDE SEQUENCE [LARGE SCALE GENOMIC DNA]</scope>
    <source>
        <strain evidence="2">RS831</strain>
        <tissue evidence="2">Whole body</tissue>
    </source>
</reference>
<organism evidence="2 3">
    <name type="scientific">Oryzias javanicus</name>
    <name type="common">Javanese ricefish</name>
    <name type="synonym">Aplocheilus javanicus</name>
    <dbReference type="NCBI Taxonomy" id="123683"/>
    <lineage>
        <taxon>Eukaryota</taxon>
        <taxon>Metazoa</taxon>
        <taxon>Chordata</taxon>
        <taxon>Craniata</taxon>
        <taxon>Vertebrata</taxon>
        <taxon>Euteleostomi</taxon>
        <taxon>Actinopterygii</taxon>
        <taxon>Neopterygii</taxon>
        <taxon>Teleostei</taxon>
        <taxon>Neoteleostei</taxon>
        <taxon>Acanthomorphata</taxon>
        <taxon>Ovalentaria</taxon>
        <taxon>Atherinomorphae</taxon>
        <taxon>Beloniformes</taxon>
        <taxon>Adrianichthyidae</taxon>
        <taxon>Oryziinae</taxon>
        <taxon>Oryzias</taxon>
    </lineage>
</organism>
<keyword evidence="3" id="KW-1185">Reference proteome</keyword>
<proteinExistence type="predicted"/>
<reference evidence="2 3" key="1">
    <citation type="submission" date="2018-11" db="EMBL/GenBank/DDBJ databases">
        <authorList>
            <person name="Lopez-Roques C."/>
            <person name="Donnadieu C."/>
            <person name="Bouchez O."/>
            <person name="Klopp C."/>
            <person name="Cabau C."/>
            <person name="Zahm M."/>
        </authorList>
    </citation>
    <scope>NUCLEOTIDE SEQUENCE [LARGE SCALE GENOMIC DNA]</scope>
    <source>
        <strain evidence="2">RS831</strain>
        <tissue evidence="2">Whole body</tissue>
    </source>
</reference>
<gene>
    <name evidence="2" type="ORF">OJAV_G00005510</name>
</gene>
<accession>A0A3S2PKR9</accession>
<evidence type="ECO:0000313" key="3">
    <source>
        <dbReference type="Proteomes" id="UP000283210"/>
    </source>
</evidence>
<evidence type="ECO:0000256" key="1">
    <source>
        <dbReference type="SAM" id="MobiDB-lite"/>
    </source>
</evidence>